<dbReference type="AlphaFoldDB" id="A0A9X3PJK7"/>
<evidence type="ECO:0000256" key="1">
    <source>
        <dbReference type="SAM" id="MobiDB-lite"/>
    </source>
</evidence>
<feature type="region of interest" description="Disordered" evidence="1">
    <location>
        <begin position="128"/>
        <end position="151"/>
    </location>
</feature>
<reference evidence="4 6" key="2">
    <citation type="submission" date="2023-07" db="EMBL/GenBank/DDBJ databases">
        <title>Sequencing the genomes of 1000 actinobacteria strains.</title>
        <authorList>
            <person name="Klenk H.-P."/>
        </authorList>
    </citation>
    <scope>NUCLEOTIDE SEQUENCE [LARGE SCALE GENOMIC DNA]</scope>
    <source>
        <strain evidence="4 6">DSM 44724</strain>
    </source>
</reference>
<organism evidence="3 5">
    <name type="scientific">Glycomyces lechevalierae</name>
    <dbReference type="NCBI Taxonomy" id="256034"/>
    <lineage>
        <taxon>Bacteria</taxon>
        <taxon>Bacillati</taxon>
        <taxon>Actinomycetota</taxon>
        <taxon>Actinomycetes</taxon>
        <taxon>Glycomycetales</taxon>
        <taxon>Glycomycetaceae</taxon>
        <taxon>Glycomyces</taxon>
    </lineage>
</organism>
<name>A0A9X3PJK7_9ACTN</name>
<feature type="compositionally biased region" description="Basic and acidic residues" evidence="1">
    <location>
        <begin position="68"/>
        <end position="77"/>
    </location>
</feature>
<sequence>MAHGPSPFGVPQETQAPRPPDNPGFDWAELDERSQMRAPTARLSPEDRTPTVRLAPGRSLPPAPGQRSPEEEMEAHLDQIQASRPLRRAAQRARRRTRWWLVALAVVSALAVAGACAAGAFIVLREGEPDPSASSAEPAADHPSSVDESAAAPEVVDPIASRATDTAPISVEELFGADSITPAGGTGAYEVLETEELSNCADAGLDELADLLDDADCTQTVRATLINPDGEYAATAGVLNLADAAEADALRAAIEAGLEGGFAALRTDGEAAELGRAATMVGYNTYGHYLMYVVIGRTDGEPIEEASDPVRAIVGDLVDVWFIDQLNPRRDVH</sequence>
<evidence type="ECO:0000313" key="6">
    <source>
        <dbReference type="Proteomes" id="UP001183604"/>
    </source>
</evidence>
<keyword evidence="2" id="KW-0812">Transmembrane</keyword>
<dbReference type="EMBL" id="JAPZVQ010000003">
    <property type="protein sequence ID" value="MDA1384813.1"/>
    <property type="molecule type" value="Genomic_DNA"/>
</dbReference>
<dbReference type="Proteomes" id="UP001183604">
    <property type="component" value="Unassembled WGS sequence"/>
</dbReference>
<evidence type="ECO:0000313" key="4">
    <source>
        <dbReference type="EMBL" id="MDR7337735.1"/>
    </source>
</evidence>
<dbReference type="RefSeq" id="WP_270121282.1">
    <property type="nucleotide sequence ID" value="NZ_BAAAOM010000002.1"/>
</dbReference>
<feature type="compositionally biased region" description="Low complexity" evidence="1">
    <location>
        <begin position="130"/>
        <end position="143"/>
    </location>
</feature>
<feature type="region of interest" description="Disordered" evidence="1">
    <location>
        <begin position="1"/>
        <end position="89"/>
    </location>
</feature>
<evidence type="ECO:0000313" key="5">
    <source>
        <dbReference type="Proteomes" id="UP001145799"/>
    </source>
</evidence>
<accession>A0A9X3PJK7</accession>
<gene>
    <name evidence="4" type="ORF">J2S69_001454</name>
    <name evidence="3" type="ORF">O2L01_07445</name>
</gene>
<evidence type="ECO:0000256" key="2">
    <source>
        <dbReference type="SAM" id="Phobius"/>
    </source>
</evidence>
<keyword evidence="2" id="KW-1133">Transmembrane helix</keyword>
<proteinExistence type="predicted"/>
<feature type="transmembrane region" description="Helical" evidence="2">
    <location>
        <begin position="99"/>
        <end position="124"/>
    </location>
</feature>
<keyword evidence="6" id="KW-1185">Reference proteome</keyword>
<dbReference type="Proteomes" id="UP001145799">
    <property type="component" value="Unassembled WGS sequence"/>
</dbReference>
<comment type="caution">
    <text evidence="3">The sequence shown here is derived from an EMBL/GenBank/DDBJ whole genome shotgun (WGS) entry which is preliminary data.</text>
</comment>
<protein>
    <submittedName>
        <fullName evidence="3">Uncharacterized protein</fullName>
    </submittedName>
</protein>
<keyword evidence="2" id="KW-0472">Membrane</keyword>
<reference evidence="3" key="1">
    <citation type="submission" date="2022-12" db="EMBL/GenBank/DDBJ databases">
        <title>Gycomyces niveus sp.nov., a novel actinomycete isolated from soil in Shouguang.</title>
        <authorList>
            <person name="Yang X."/>
        </authorList>
    </citation>
    <scope>NUCLEOTIDE SEQUENCE</scope>
    <source>
        <strain evidence="3">DSM 44724</strain>
    </source>
</reference>
<dbReference type="EMBL" id="JAVDYD010000001">
    <property type="protein sequence ID" value="MDR7337735.1"/>
    <property type="molecule type" value="Genomic_DNA"/>
</dbReference>
<evidence type="ECO:0000313" key="3">
    <source>
        <dbReference type="EMBL" id="MDA1384813.1"/>
    </source>
</evidence>